<dbReference type="Proteomes" id="UP001432027">
    <property type="component" value="Unassembled WGS sequence"/>
</dbReference>
<sequence length="355" mass="38313">MWTKDNLMHSIGALLLEITNLTVERNLDLEVQVALVSCVRRTCEDSLELFTLFDSEGILQIEDGLLPVGILAVRSGGESCPLVALGELDGEVSDERLYVVVAVHAENKFRSPGEVGDLDGVEIDLLHAVVSGYDLVVVHNIDEGLSNCDLADRRHVETVDVVPPVDLILLVLSVLDGGDEQLGLVGEEQTVGCQPLVASVEDSVEHRLVEEAVSHPLRDDDVNLNDFERQLLNVFNLALNNLDDAVKVVVLDDLTGLDGHVRELDGENALRSGLGGEHGENTSSGSDIHDDLVLEEVLVVVDGVAVSVGTDLVLEHLLKNTEVSVGVEVVVLARHLIRSRSVTGGFCCFPRHSES</sequence>
<proteinExistence type="predicted"/>
<reference evidence="1" key="1">
    <citation type="submission" date="2023-10" db="EMBL/GenBank/DDBJ databases">
        <title>Genome assembly of Pristionchus species.</title>
        <authorList>
            <person name="Yoshida K."/>
            <person name="Sommer R.J."/>
        </authorList>
    </citation>
    <scope>NUCLEOTIDE SEQUENCE</scope>
    <source>
        <strain evidence="1">RS0144</strain>
    </source>
</reference>
<evidence type="ECO:0000313" key="2">
    <source>
        <dbReference type="Proteomes" id="UP001432027"/>
    </source>
</evidence>
<evidence type="ECO:0000313" key="1">
    <source>
        <dbReference type="EMBL" id="GMS77916.1"/>
    </source>
</evidence>
<dbReference type="EMBL" id="BTSX01000001">
    <property type="protein sequence ID" value="GMS77916.1"/>
    <property type="molecule type" value="Genomic_DNA"/>
</dbReference>
<gene>
    <name evidence="1" type="ORF">PENTCL1PPCAC_91</name>
</gene>
<comment type="caution">
    <text evidence="1">The sequence shown here is derived from an EMBL/GenBank/DDBJ whole genome shotgun (WGS) entry which is preliminary data.</text>
</comment>
<organism evidence="1 2">
    <name type="scientific">Pristionchus entomophagus</name>
    <dbReference type="NCBI Taxonomy" id="358040"/>
    <lineage>
        <taxon>Eukaryota</taxon>
        <taxon>Metazoa</taxon>
        <taxon>Ecdysozoa</taxon>
        <taxon>Nematoda</taxon>
        <taxon>Chromadorea</taxon>
        <taxon>Rhabditida</taxon>
        <taxon>Rhabditina</taxon>
        <taxon>Diplogasteromorpha</taxon>
        <taxon>Diplogasteroidea</taxon>
        <taxon>Neodiplogasteridae</taxon>
        <taxon>Pristionchus</taxon>
    </lineage>
</organism>
<name>A0AAV5SE10_9BILA</name>
<keyword evidence="2" id="KW-1185">Reference proteome</keyword>
<evidence type="ECO:0008006" key="3">
    <source>
        <dbReference type="Google" id="ProtNLM"/>
    </source>
</evidence>
<feature type="non-terminal residue" evidence="1">
    <location>
        <position position="355"/>
    </location>
</feature>
<accession>A0AAV5SE10</accession>
<dbReference type="AlphaFoldDB" id="A0AAV5SE10"/>
<protein>
    <recommendedName>
        <fullName evidence="3">Ribosomal protein</fullName>
    </recommendedName>
</protein>